<organism evidence="2 3">
    <name type="scientific">Plasmodium vivax North Korean</name>
    <dbReference type="NCBI Taxonomy" id="1035514"/>
    <lineage>
        <taxon>Eukaryota</taxon>
        <taxon>Sar</taxon>
        <taxon>Alveolata</taxon>
        <taxon>Apicomplexa</taxon>
        <taxon>Aconoidasida</taxon>
        <taxon>Haemosporida</taxon>
        <taxon>Plasmodiidae</taxon>
        <taxon>Plasmodium</taxon>
        <taxon>Plasmodium (Plasmodium)</taxon>
    </lineage>
</organism>
<protein>
    <recommendedName>
        <fullName evidence="4">VIR protein</fullName>
    </recommendedName>
</protein>
<dbReference type="EMBL" id="KQ235254">
    <property type="protein sequence ID" value="KNA01561.1"/>
    <property type="molecule type" value="Genomic_DNA"/>
</dbReference>
<evidence type="ECO:0000256" key="1">
    <source>
        <dbReference type="SAM" id="MobiDB-lite"/>
    </source>
</evidence>
<feature type="compositionally biased region" description="Basic and acidic residues" evidence="1">
    <location>
        <begin position="235"/>
        <end position="264"/>
    </location>
</feature>
<evidence type="ECO:0008006" key="4">
    <source>
        <dbReference type="Google" id="ProtNLM"/>
    </source>
</evidence>
<sequence length="411" mass="49789">MSNDPLKPEYFDYNLYAKVKKKFKNSEYNQPDNERFKKITDKISNLPRELKWNDKIFTILHKYLAVYNGYELNVNQCCRYINFWLNKEVRGRENEKYRQHFDIFQDFSHKFAFENQGRYDDSCKEYIHYMNENDYNRMKLLYDFFDMYINLNSEYNRDREEACKNLLSSANTYNDAIDNYYDHHRDIFYKIRYVKDLIDKIIKNPDSECKQNVHFRKPKTLIEEERQKELARIAEERKKQEDAERQRQEANETERRRREAEAAKRQSTQQIQQELVPQRGIPQMHTSHDAHREIFQQGESRSSVELENPGETLHLEEQDPSNLLRHRLRLSNSGTYEDSQEPALGKLYDDQLGKRFHKQENEDTRTEGSYLDHSLEEEEDESIKFLELLEDFHQENSQIFKIMKVGILDMV</sequence>
<dbReference type="InterPro" id="IPR008780">
    <property type="entry name" value="Plasmodium_Vir"/>
</dbReference>
<proteinExistence type="predicted"/>
<evidence type="ECO:0000313" key="2">
    <source>
        <dbReference type="EMBL" id="KNA01561.1"/>
    </source>
</evidence>
<name>A0A0J9TZY7_PLAVI</name>
<accession>A0A0J9TZY7</accession>
<evidence type="ECO:0000313" key="3">
    <source>
        <dbReference type="Proteomes" id="UP000053239"/>
    </source>
</evidence>
<reference evidence="2 3" key="1">
    <citation type="submission" date="2011-09" db="EMBL/GenBank/DDBJ databases">
        <title>The Genome Sequence of Plasmodium vivax North Korean.</title>
        <authorList>
            <consortium name="The Broad Institute Genome Sequencing Platform"/>
            <consortium name="The Broad Institute Genome Sequencing Center for Infectious Disease"/>
            <person name="Neafsey D."/>
            <person name="Carlton J."/>
            <person name="Barnwell J."/>
            <person name="Collins W."/>
            <person name="Escalante A."/>
            <person name="Mullikin J."/>
            <person name="Saul A."/>
            <person name="Guigo R."/>
            <person name="Camara F."/>
            <person name="Young S.K."/>
            <person name="Zeng Q."/>
            <person name="Gargeya S."/>
            <person name="Fitzgerald M."/>
            <person name="Haas B."/>
            <person name="Abouelleil A."/>
            <person name="Alvarado L."/>
            <person name="Arachchi H.M."/>
            <person name="Berlin A."/>
            <person name="Brown A."/>
            <person name="Chapman S.B."/>
            <person name="Chen Z."/>
            <person name="Dunbar C."/>
            <person name="Freedman E."/>
            <person name="Gearin G."/>
            <person name="Gellesch M."/>
            <person name="Goldberg J."/>
            <person name="Griggs A."/>
            <person name="Gujja S."/>
            <person name="Heiman D."/>
            <person name="Howarth C."/>
            <person name="Larson L."/>
            <person name="Lui A."/>
            <person name="MacDonald P.J.P."/>
            <person name="Montmayeur A."/>
            <person name="Murphy C."/>
            <person name="Neiman D."/>
            <person name="Pearson M."/>
            <person name="Priest M."/>
            <person name="Roberts A."/>
            <person name="Saif S."/>
            <person name="Shea T."/>
            <person name="Shenoy N."/>
            <person name="Sisk P."/>
            <person name="Stolte C."/>
            <person name="Sykes S."/>
            <person name="Wortman J."/>
            <person name="Nusbaum C."/>
            <person name="Birren B."/>
        </authorList>
    </citation>
    <scope>NUCLEOTIDE SEQUENCE [LARGE SCALE GENOMIC DNA]</scope>
    <source>
        <strain evidence="2 3">North Korean</strain>
    </source>
</reference>
<dbReference type="Proteomes" id="UP000053239">
    <property type="component" value="Unassembled WGS sequence"/>
</dbReference>
<gene>
    <name evidence="2" type="ORF">PVNG_05007</name>
</gene>
<dbReference type="Pfam" id="PF05795">
    <property type="entry name" value="Plasmodium_Vir"/>
    <property type="match status" value="1"/>
</dbReference>
<dbReference type="AlphaFoldDB" id="A0A0J9TZY7"/>
<feature type="region of interest" description="Disordered" evidence="1">
    <location>
        <begin position="235"/>
        <end position="281"/>
    </location>
</feature>